<dbReference type="EMBL" id="CP059265">
    <property type="protein sequence ID" value="QLQ30877.1"/>
    <property type="molecule type" value="Genomic_DNA"/>
</dbReference>
<dbReference type="Pfam" id="PF13480">
    <property type="entry name" value="Acetyltransf_6"/>
    <property type="match status" value="1"/>
</dbReference>
<organism evidence="2 3">
    <name type="scientific">Candidatus Thiothrix singaporensis</name>
    <dbReference type="NCBI Taxonomy" id="2799669"/>
    <lineage>
        <taxon>Bacteria</taxon>
        <taxon>Pseudomonadati</taxon>
        <taxon>Pseudomonadota</taxon>
        <taxon>Gammaproteobacteria</taxon>
        <taxon>Thiotrichales</taxon>
        <taxon>Thiotrichaceae</taxon>
        <taxon>Thiothrix</taxon>
    </lineage>
</organism>
<name>A0A7L6APB9_9GAMM</name>
<dbReference type="AlphaFoldDB" id="A0A7L6APB9"/>
<proteinExistence type="predicted"/>
<dbReference type="GO" id="GO:0016740">
    <property type="term" value="F:transferase activity"/>
    <property type="evidence" value="ECO:0007669"/>
    <property type="project" value="UniProtKB-KW"/>
</dbReference>
<reference evidence="2" key="1">
    <citation type="submission" date="2020-06" db="EMBL/GenBank/DDBJ databases">
        <title>Analysis procedures for assessing recovery of high quality, complete, closed genomes from Nanopore long read metagenome sequencing.</title>
        <authorList>
            <person name="Bessarab I."/>
            <person name="Arumugam K."/>
            <person name="Haryono M."/>
            <person name="Liu X."/>
            <person name="Roy S."/>
            <person name="Zuniga-Montanez R.E."/>
            <person name="Qiu G."/>
            <person name="Drautz-Moses D.I."/>
            <person name="Law Y.Y."/>
            <person name="Wuertz S."/>
            <person name="Lauro F.M."/>
            <person name="Huson D.H."/>
            <person name="Williams R.B."/>
        </authorList>
    </citation>
    <scope>NUCLEOTIDE SEQUENCE [LARGE SCALE GENOMIC DNA]</scope>
    <source>
        <strain evidence="2">SSD2</strain>
    </source>
</reference>
<gene>
    <name evidence="2" type="ORF">HZT40_03825</name>
</gene>
<evidence type="ECO:0000313" key="2">
    <source>
        <dbReference type="EMBL" id="QLQ30877.1"/>
    </source>
</evidence>
<protein>
    <submittedName>
        <fullName evidence="2">GNAT family N-acetyltransferase</fullName>
    </submittedName>
</protein>
<dbReference type="SUPFAM" id="SSF55729">
    <property type="entry name" value="Acyl-CoA N-acyltransferases (Nat)"/>
    <property type="match status" value="1"/>
</dbReference>
<feature type="domain" description="BioF2-like acetyltransferase" evidence="1">
    <location>
        <begin position="59"/>
        <end position="202"/>
    </location>
</feature>
<keyword evidence="3" id="KW-1185">Reference proteome</keyword>
<evidence type="ECO:0000259" key="1">
    <source>
        <dbReference type="Pfam" id="PF13480"/>
    </source>
</evidence>
<evidence type="ECO:0000313" key="3">
    <source>
        <dbReference type="Proteomes" id="UP000510621"/>
    </source>
</evidence>
<dbReference type="Proteomes" id="UP000510621">
    <property type="component" value="Chromosome"/>
</dbReference>
<dbReference type="InterPro" id="IPR038740">
    <property type="entry name" value="BioF2-like_GNAT_dom"/>
</dbReference>
<dbReference type="KEGG" id="this:HZT40_03825"/>
<sequence>MTALYAYIPSDFNAPDQIVLPGHPRPDGRLCTDLPFMPAPYLDLPDNLAAFEALYPQRFWKEIRRRYRMLERQKLAVEWVVVTDAPGMRQWLPRARRLFLQRWEKRYTSCRWVDDNGFAEHLRSAANLADVDKAQLTLLLVDGVVTAYALSLLDGRCCYIYHHAILMDERYKPYALAACCLTTSFASALRSTCNGLTLCRGGAHKSLWTSQQRVVRWRVTSPQTLGGYLLHGKSDLLLVQDTVAEPIGAEAEIAAPRCLVAGFYGLSAGVRLKTHSSILL</sequence>
<accession>A0A7L6APB9</accession>
<dbReference type="InterPro" id="IPR016181">
    <property type="entry name" value="Acyl_CoA_acyltransferase"/>
</dbReference>